<dbReference type="PANTHER" id="PTHR40257">
    <property type="match status" value="1"/>
</dbReference>
<dbReference type="Gene3D" id="3.30.70.100">
    <property type="match status" value="1"/>
</dbReference>
<organism evidence="1">
    <name type="scientific">freshwater metagenome</name>
    <dbReference type="NCBI Taxonomy" id="449393"/>
    <lineage>
        <taxon>unclassified sequences</taxon>
        <taxon>metagenomes</taxon>
        <taxon>ecological metagenomes</taxon>
    </lineage>
</organism>
<sequence>MPHVEANETALDAMRLLDPNEPVVMLNLLKFRDVAIDGYGVDGMTGSQAFRRYGELNDQEDVKFGSEPIWMGLAKNTIIGDEEWDLAILVRYPTRQHFIDKLDDSKYREISKVREAALLDSRLVELSQLFSAQ</sequence>
<reference evidence="1" key="1">
    <citation type="submission" date="2020-05" db="EMBL/GenBank/DDBJ databases">
        <authorList>
            <person name="Chiriac C."/>
            <person name="Salcher M."/>
            <person name="Ghai R."/>
            <person name="Kavagutti S V."/>
        </authorList>
    </citation>
    <scope>NUCLEOTIDE SEQUENCE</scope>
</reference>
<dbReference type="AlphaFoldDB" id="A0A6J6J979"/>
<dbReference type="EMBL" id="CAEZVQ010000046">
    <property type="protein sequence ID" value="CAB4633687.1"/>
    <property type="molecule type" value="Genomic_DNA"/>
</dbReference>
<dbReference type="PANTHER" id="PTHR40257:SF1">
    <property type="entry name" value="DUF1330 DOMAIN-CONTAINING PROTEIN"/>
    <property type="match status" value="1"/>
</dbReference>
<proteinExistence type="predicted"/>
<name>A0A6J6J979_9ZZZZ</name>
<dbReference type="InterPro" id="IPR011008">
    <property type="entry name" value="Dimeric_a/b-barrel"/>
</dbReference>
<protein>
    <submittedName>
        <fullName evidence="1">Unannotated protein</fullName>
    </submittedName>
</protein>
<gene>
    <name evidence="1" type="ORF">UFOPK2086_00504</name>
</gene>
<accession>A0A6J6J979</accession>
<evidence type="ECO:0000313" key="1">
    <source>
        <dbReference type="EMBL" id="CAB4633687.1"/>
    </source>
</evidence>
<dbReference type="SUPFAM" id="SSF54909">
    <property type="entry name" value="Dimeric alpha+beta barrel"/>
    <property type="match status" value="1"/>
</dbReference>